<evidence type="ECO:0000313" key="4">
    <source>
        <dbReference type="EMBL" id="SHL93147.1"/>
    </source>
</evidence>
<dbReference type="Pfam" id="PF13855">
    <property type="entry name" value="LRR_8"/>
    <property type="match status" value="1"/>
</dbReference>
<dbReference type="InterPro" id="IPR001611">
    <property type="entry name" value="Leu-rich_rpt"/>
</dbReference>
<dbReference type="InterPro" id="IPR032675">
    <property type="entry name" value="LRR_dom_sf"/>
</dbReference>
<reference evidence="4 6" key="2">
    <citation type="submission" date="2016-11" db="EMBL/GenBank/DDBJ databases">
        <authorList>
            <person name="Jaros S."/>
            <person name="Januszkiewicz K."/>
            <person name="Wedrychowicz H."/>
        </authorList>
    </citation>
    <scope>NUCLEOTIDE SEQUENCE [LARGE SCALE GENOMIC DNA]</scope>
    <source>
        <strain evidence="4 6">DSM 27621</strain>
    </source>
</reference>
<keyword evidence="5" id="KW-1185">Reference proteome</keyword>
<proteinExistence type="predicted"/>
<evidence type="ECO:0000256" key="2">
    <source>
        <dbReference type="ARBA" id="ARBA00022737"/>
    </source>
</evidence>
<dbReference type="SUPFAM" id="SSF52058">
    <property type="entry name" value="L domain-like"/>
    <property type="match status" value="1"/>
</dbReference>
<protein>
    <submittedName>
        <fullName evidence="4">Leucine rich repeat-containing protein</fullName>
    </submittedName>
</protein>
<dbReference type="Proteomes" id="UP000184069">
    <property type="component" value="Unassembled WGS sequence"/>
</dbReference>
<dbReference type="EMBL" id="MAYF01000364">
    <property type="protein sequence ID" value="OCA68268.1"/>
    <property type="molecule type" value="Genomic_DNA"/>
</dbReference>
<dbReference type="AlphaFoldDB" id="A0A1M7EN68"/>
<dbReference type="RefSeq" id="WP_066700522.1">
    <property type="nucleotide sequence ID" value="NZ_FRBM01000007.1"/>
</dbReference>
<evidence type="ECO:0000313" key="5">
    <source>
        <dbReference type="Proteomes" id="UP000093508"/>
    </source>
</evidence>
<dbReference type="PANTHER" id="PTHR47566">
    <property type="match status" value="1"/>
</dbReference>
<dbReference type="PROSITE" id="PS51450">
    <property type="entry name" value="LRR"/>
    <property type="match status" value="1"/>
</dbReference>
<evidence type="ECO:0000256" key="1">
    <source>
        <dbReference type="ARBA" id="ARBA00022614"/>
    </source>
</evidence>
<name>A0A1M7EN68_9FLAO</name>
<dbReference type="EMBL" id="FRBM01000007">
    <property type="protein sequence ID" value="SHL93147.1"/>
    <property type="molecule type" value="Genomic_DNA"/>
</dbReference>
<dbReference type="Proteomes" id="UP000093508">
    <property type="component" value="Unassembled WGS sequence"/>
</dbReference>
<dbReference type="PANTHER" id="PTHR47566:SF1">
    <property type="entry name" value="PROTEIN NUD1"/>
    <property type="match status" value="1"/>
</dbReference>
<dbReference type="InterPro" id="IPR052574">
    <property type="entry name" value="CDIRP"/>
</dbReference>
<accession>A0A1M7EN68</accession>
<organism evidence="4 6">
    <name type="scientific">Chryseobacterium contaminans</name>
    <dbReference type="NCBI Taxonomy" id="1423959"/>
    <lineage>
        <taxon>Bacteria</taxon>
        <taxon>Pseudomonadati</taxon>
        <taxon>Bacteroidota</taxon>
        <taxon>Flavobacteriia</taxon>
        <taxon>Flavobacteriales</taxon>
        <taxon>Weeksellaceae</taxon>
        <taxon>Chryseobacterium group</taxon>
        <taxon>Chryseobacterium</taxon>
    </lineage>
</organism>
<evidence type="ECO:0000313" key="3">
    <source>
        <dbReference type="EMBL" id="OCA68268.1"/>
    </source>
</evidence>
<gene>
    <name evidence="3" type="ORF">BBH99_15120</name>
    <name evidence="4" type="ORF">SAMN05444407_107254</name>
</gene>
<sequence length="214" mass="24175">MMKFKIFTAITGIFVWSVLQAQKLDFKDKNLEKTVIENFDVNKDGMISQSEAEAVNNLFLVQKGIISTDDLHFFKNVKMVMLDDNAISSIVLKNMEKLNLFSCTGCKVVSFKAENLKNLSSLYLDNNFLETISLKGTPKIDQLTLSLNQLKTIELSQLKNLRRLNVEHNKIQHLDISGNLALQTLNVGGNKMKDTDIKKGLKTEVTIFGTDEQN</sequence>
<keyword evidence="1" id="KW-0433">Leucine-rich repeat</keyword>
<evidence type="ECO:0000313" key="6">
    <source>
        <dbReference type="Proteomes" id="UP000184069"/>
    </source>
</evidence>
<dbReference type="STRING" id="1423959.SAMN05444407_107254"/>
<keyword evidence="2" id="KW-0677">Repeat</keyword>
<reference evidence="3 5" key="1">
    <citation type="submission" date="2016-07" db="EMBL/GenBank/DDBJ databases">
        <authorList>
            <person name="Jeong J.-J."/>
            <person name="Kim D.W."/>
            <person name="Sang M.K."/>
            <person name="Choi I.-G."/>
            <person name="Kim K.D."/>
        </authorList>
    </citation>
    <scope>NUCLEOTIDE SEQUENCE [LARGE SCALE GENOMIC DNA]</scope>
    <source>
        <strain evidence="3 5">C-26</strain>
    </source>
</reference>
<dbReference type="GO" id="GO:0035591">
    <property type="term" value="F:signaling adaptor activity"/>
    <property type="evidence" value="ECO:0007669"/>
    <property type="project" value="TreeGrafter"/>
</dbReference>
<dbReference type="OrthoDB" id="1253111at2"/>
<dbReference type="Gene3D" id="3.80.10.10">
    <property type="entry name" value="Ribonuclease Inhibitor"/>
    <property type="match status" value="1"/>
</dbReference>